<dbReference type="AlphaFoldDB" id="A0A845AKL4"/>
<gene>
    <name evidence="1" type="ORF">GRI58_12880</name>
</gene>
<protein>
    <submittedName>
        <fullName evidence="1">Uncharacterized protein</fullName>
    </submittedName>
</protein>
<dbReference type="Proteomes" id="UP000439780">
    <property type="component" value="Unassembled WGS sequence"/>
</dbReference>
<evidence type="ECO:0000313" key="1">
    <source>
        <dbReference type="EMBL" id="MXP29703.1"/>
    </source>
</evidence>
<proteinExistence type="predicted"/>
<dbReference type="EMBL" id="WTYA01000010">
    <property type="protein sequence ID" value="MXP29703.1"/>
    <property type="molecule type" value="Genomic_DNA"/>
</dbReference>
<accession>A0A845AKL4</accession>
<comment type="caution">
    <text evidence="1">The sequence shown here is derived from an EMBL/GenBank/DDBJ whole genome shotgun (WGS) entry which is preliminary data.</text>
</comment>
<reference evidence="1 2" key="1">
    <citation type="submission" date="2019-12" db="EMBL/GenBank/DDBJ databases">
        <title>Genomic-based taxomic classification of the family Erythrobacteraceae.</title>
        <authorList>
            <person name="Xu L."/>
        </authorList>
    </citation>
    <scope>NUCLEOTIDE SEQUENCE [LARGE SCALE GENOMIC DNA]</scope>
    <source>
        <strain evidence="1 2">KEMB 9005-328</strain>
    </source>
</reference>
<keyword evidence="2" id="KW-1185">Reference proteome</keyword>
<evidence type="ECO:0000313" key="2">
    <source>
        <dbReference type="Proteomes" id="UP000439780"/>
    </source>
</evidence>
<dbReference type="InterPro" id="IPR043856">
    <property type="entry name" value="DUF5818"/>
</dbReference>
<name>A0A845AKL4_9SPHN</name>
<dbReference type="RefSeq" id="WP_160753997.1">
    <property type="nucleotide sequence ID" value="NZ_WTYA01000010.1"/>
</dbReference>
<dbReference type="Pfam" id="PF19135">
    <property type="entry name" value="DUF5818"/>
    <property type="match status" value="1"/>
</dbReference>
<sequence length="68" mass="7849">MDDHTTATGRLEREGDALYLTDRQGKRWRIKGDARLIGLSNHYVHLAGVQKDDAVLEVFHFEEVDREP</sequence>
<organism evidence="1 2">
    <name type="scientific">Qipengyuania algicida</name>
    <dbReference type="NCBI Taxonomy" id="1836209"/>
    <lineage>
        <taxon>Bacteria</taxon>
        <taxon>Pseudomonadati</taxon>
        <taxon>Pseudomonadota</taxon>
        <taxon>Alphaproteobacteria</taxon>
        <taxon>Sphingomonadales</taxon>
        <taxon>Erythrobacteraceae</taxon>
        <taxon>Qipengyuania</taxon>
    </lineage>
</organism>